<feature type="region of interest" description="Disordered" evidence="1">
    <location>
        <begin position="1"/>
        <end position="98"/>
    </location>
</feature>
<feature type="region of interest" description="Disordered" evidence="1">
    <location>
        <begin position="116"/>
        <end position="136"/>
    </location>
</feature>
<feature type="compositionally biased region" description="Polar residues" evidence="1">
    <location>
        <begin position="166"/>
        <end position="176"/>
    </location>
</feature>
<reference evidence="2 3" key="1">
    <citation type="journal article" date="2016" name="Genome Biol. Evol.">
        <title>Divergent and convergent evolution of fungal pathogenicity.</title>
        <authorList>
            <person name="Shang Y."/>
            <person name="Xiao G."/>
            <person name="Zheng P."/>
            <person name="Cen K."/>
            <person name="Zhan S."/>
            <person name="Wang C."/>
        </authorList>
    </citation>
    <scope>NUCLEOTIDE SEQUENCE [LARGE SCALE GENOMIC DNA]</scope>
    <source>
        <strain evidence="2 3">RCEF 2490</strain>
    </source>
</reference>
<accession>A0A167YJI6</accession>
<dbReference type="GO" id="GO:1902412">
    <property type="term" value="P:regulation of mitotic cytokinesis"/>
    <property type="evidence" value="ECO:0007669"/>
    <property type="project" value="InterPro"/>
</dbReference>
<feature type="compositionally biased region" description="Basic residues" evidence="1">
    <location>
        <begin position="57"/>
        <end position="69"/>
    </location>
</feature>
<feature type="compositionally biased region" description="Polar residues" evidence="1">
    <location>
        <begin position="419"/>
        <end position="441"/>
    </location>
</feature>
<protein>
    <submittedName>
        <fullName evidence="2">Uncharacterized protein</fullName>
    </submittedName>
</protein>
<name>A0A167YJI6_9HYPO</name>
<evidence type="ECO:0000313" key="3">
    <source>
        <dbReference type="Proteomes" id="UP000078544"/>
    </source>
</evidence>
<comment type="caution">
    <text evidence="2">The sequence shown here is derived from an EMBL/GenBank/DDBJ whole genome shotgun (WGS) entry which is preliminary data.</text>
</comment>
<dbReference type="AlphaFoldDB" id="A0A167YJI6"/>
<keyword evidence="3" id="KW-1185">Reference proteome</keyword>
<dbReference type="GO" id="GO:0005096">
    <property type="term" value="F:GTPase activator activity"/>
    <property type="evidence" value="ECO:0007669"/>
    <property type="project" value="InterPro"/>
</dbReference>
<sequence>MISHASTGSSPEDDARATYVADGDSDARGSPALATVDCNDVPRRSFSSSFAHDAAHRPSKTSGRLRRSNRSVGHDDNNSRRRVSAPAGGLPPSVDHASGLTSLVAAPGYRPLTLNSAATEPRLAPTRISSSPLPPLSSHPTMTPDLFTQSVAVGGGTAQRLRRAQLSASPTSSVSAVLSPRRAPLHEASSTLGSLDGDEDDTDFKSDTIFDSLRTIDSGRARAVETPLESLYDESPTGTGNKKRSKRVSIQEILARSLEDDVDFMEESEFTTQPPVMPPTRQESQHDSSSGMNPSSPRQQSPITRDPHHLSLSDAFHEDWTGDEEDVPFSALSPPSKGNFLNPSRAHPNVRLALPRPTPSPQATQAPPSESLQTIHLRTELLALEGQDLDGELLVSRTGEAQQQPDLRGGRPVVRRGPTSTHARSQSVPVVQEGTEQSKPTGTKYGTWGTKMVSEDWEGDFEFGSRNDDQEGKSSRELFSVPESIQASQPRIKAHSVKIRELSLLVEDLKRLCQHGRESDLLNNERGPIWKEAEGIIALATIDYKNDVDDDDKSGTSIYLDAREAASSTADEERGELALRGLEAIAERNDRAVSRTAVIRERQSPRRRSVFSPEDDIFGVNRSSIEESTPKSSRPSRPRTPERASDQGLDNVVEAWSVKDILQLSTAAATPIIVDAHTEISRRCYNNRVPFDSNNLMDLVKRASELRDILSDIICRADRSTQSPVDTPRRERRLDSSPAFTRVFDDPGSSPPRRSALSRTDSVEEPSSLNSCMSANTIQDE</sequence>
<dbReference type="OrthoDB" id="5346713at2759"/>
<feature type="compositionally biased region" description="Polar residues" evidence="1">
    <location>
        <begin position="1"/>
        <end position="10"/>
    </location>
</feature>
<feature type="region of interest" description="Disordered" evidence="1">
    <location>
        <begin position="619"/>
        <end position="648"/>
    </location>
</feature>
<evidence type="ECO:0000256" key="1">
    <source>
        <dbReference type="SAM" id="MobiDB-lite"/>
    </source>
</evidence>
<feature type="region of interest" description="Disordered" evidence="1">
    <location>
        <begin position="267"/>
        <end position="309"/>
    </location>
</feature>
<gene>
    <name evidence="2" type="ORF">AAL_06665</name>
</gene>
<feature type="region of interest" description="Disordered" evidence="1">
    <location>
        <begin position="164"/>
        <end position="200"/>
    </location>
</feature>
<dbReference type="InterPro" id="IPR045342">
    <property type="entry name" value="Etd1"/>
</dbReference>
<organism evidence="2 3">
    <name type="scientific">Moelleriella libera RCEF 2490</name>
    <dbReference type="NCBI Taxonomy" id="1081109"/>
    <lineage>
        <taxon>Eukaryota</taxon>
        <taxon>Fungi</taxon>
        <taxon>Dikarya</taxon>
        <taxon>Ascomycota</taxon>
        <taxon>Pezizomycotina</taxon>
        <taxon>Sordariomycetes</taxon>
        <taxon>Hypocreomycetidae</taxon>
        <taxon>Hypocreales</taxon>
        <taxon>Clavicipitaceae</taxon>
        <taxon>Moelleriella</taxon>
    </lineage>
</organism>
<dbReference type="EMBL" id="AZGY01000018">
    <property type="protein sequence ID" value="KZZ91429.1"/>
    <property type="molecule type" value="Genomic_DNA"/>
</dbReference>
<feature type="compositionally biased region" description="Polar residues" evidence="1">
    <location>
        <begin position="287"/>
        <end position="303"/>
    </location>
</feature>
<dbReference type="Proteomes" id="UP000078544">
    <property type="component" value="Unassembled WGS sequence"/>
</dbReference>
<feature type="region of interest" description="Disordered" evidence="1">
    <location>
        <begin position="323"/>
        <end position="371"/>
    </location>
</feature>
<evidence type="ECO:0000313" key="2">
    <source>
        <dbReference type="EMBL" id="KZZ91429.1"/>
    </source>
</evidence>
<dbReference type="STRING" id="1081109.A0A167YJI6"/>
<dbReference type="Pfam" id="PF20162">
    <property type="entry name" value="Etd1"/>
    <property type="match status" value="1"/>
</dbReference>
<feature type="compositionally biased region" description="Polar residues" evidence="1">
    <location>
        <begin position="757"/>
        <end position="781"/>
    </location>
</feature>
<feature type="region of interest" description="Disordered" evidence="1">
    <location>
        <begin position="720"/>
        <end position="781"/>
    </location>
</feature>
<feature type="region of interest" description="Disordered" evidence="1">
    <location>
        <begin position="397"/>
        <end position="449"/>
    </location>
</feature>
<feature type="region of interest" description="Disordered" evidence="1">
    <location>
        <begin position="227"/>
        <end position="248"/>
    </location>
</feature>
<proteinExistence type="predicted"/>